<evidence type="ECO:0000256" key="6">
    <source>
        <dbReference type="ARBA" id="ARBA00023155"/>
    </source>
</evidence>
<evidence type="ECO:0000256" key="1">
    <source>
        <dbReference type="ARBA" id="ARBA00004123"/>
    </source>
</evidence>
<dbReference type="InterPro" id="IPR017970">
    <property type="entry name" value="Homeobox_CS"/>
</dbReference>
<dbReference type="GO" id="GO:0000981">
    <property type="term" value="F:DNA-binding transcription factor activity, RNA polymerase II-specific"/>
    <property type="evidence" value="ECO:0007669"/>
    <property type="project" value="InterPro"/>
</dbReference>
<dbReference type="SMART" id="SM00389">
    <property type="entry name" value="HOX"/>
    <property type="match status" value="1"/>
</dbReference>
<protein>
    <recommendedName>
        <fullName evidence="16">Homeobox domain-containing protein</fullName>
    </recommendedName>
</protein>
<feature type="domain" description="START" evidence="13">
    <location>
        <begin position="225"/>
        <end position="459"/>
    </location>
</feature>
<evidence type="ECO:0000259" key="13">
    <source>
        <dbReference type="PROSITE" id="PS50848"/>
    </source>
</evidence>
<sequence length="712" mass="80611">MYSSSREDSSANERETSSGDTNANQEGSNHQHHSHHQTLSLEQYFTEREHPNSAQRHQLAEELNMKPEQIKFWFQNKRVQTKMNNEKAENAELRIDNLTLQCENEAMEQAMKTVVCPPCGGRNPGREEQLCHLENLRSENTFLQREHERLSSYVTQHRGSRLSIHGPSTYGSTSRTRPTPYGSSSNHRPKQSSLLRGPYARENINITPVPKPRKLVQLQHFQPMSRQEKAEMIETAENAVAEVMSLIRMDEPMWVKSPIDGRFVLDPVNYGSIFGKMSQFKTTSVCPRESSKEVVVVPMDATNLVDMLFDTEKWARLFPTIVNEAKTVHVLETINRRRPTFSRVIYENLHMLSPLVPPREFLILRTCQKMEDNLWLIADVSCHHRNIDYDSPVCTKRPSGVLIQGLAHGCSKVTWIEHVEVSNNLQPHRLYRDLLNSCFGYGARRWTVTLERMCERLSLYSMHEVPAADYVGVVRTIHGRRSIMNLGERMLKNFAWIMKMATKLDFSRPSDADNSKIRISVRTNTQAGQPVGLIVCASSSLSLPVPPVQVYNLLKNLEVRNQWDVLCHGNPVIEATRFVTGLKKKNNVTFLQTSSEGDNTEMMILQDSFIDELGGMVVYAPMDLKTAYAAISGDVDPSTIPILPSGFIISRDSRSFPGEQDGRCMTLLTLAFQILVSGSISSTELNLGDATTTVETLINCTVQRVKAMLNCG</sequence>
<dbReference type="SMART" id="SM00234">
    <property type="entry name" value="START"/>
    <property type="match status" value="1"/>
</dbReference>
<dbReference type="Proteomes" id="UP000029121">
    <property type="component" value="Unassembled WGS sequence"/>
</dbReference>
<comment type="subcellular location">
    <subcellularLocation>
        <location evidence="1 9 10">Nucleus</location>
    </subcellularLocation>
</comment>
<dbReference type="AlphaFoldDB" id="R0GL00"/>
<dbReference type="SUPFAM" id="SSF55961">
    <property type="entry name" value="Bet v1-like"/>
    <property type="match status" value="2"/>
</dbReference>
<dbReference type="InterPro" id="IPR009057">
    <property type="entry name" value="Homeodomain-like_sf"/>
</dbReference>
<keyword evidence="6 9" id="KW-0371">Homeobox</keyword>
<evidence type="ECO:0000256" key="3">
    <source>
        <dbReference type="ARBA" id="ARBA00023015"/>
    </source>
</evidence>
<proteinExistence type="inferred from homology"/>
<dbReference type="InterPro" id="IPR023393">
    <property type="entry name" value="START-like_dom_sf"/>
</dbReference>
<feature type="compositionally biased region" description="Polar residues" evidence="11">
    <location>
        <begin position="169"/>
        <end position="194"/>
    </location>
</feature>
<dbReference type="GO" id="GO:0008289">
    <property type="term" value="F:lipid binding"/>
    <property type="evidence" value="ECO:0007669"/>
    <property type="project" value="InterPro"/>
</dbReference>
<organism evidence="14 15">
    <name type="scientific">Capsella rubella</name>
    <dbReference type="NCBI Taxonomy" id="81985"/>
    <lineage>
        <taxon>Eukaryota</taxon>
        <taxon>Viridiplantae</taxon>
        <taxon>Streptophyta</taxon>
        <taxon>Embryophyta</taxon>
        <taxon>Tracheophyta</taxon>
        <taxon>Spermatophyta</taxon>
        <taxon>Magnoliopsida</taxon>
        <taxon>eudicotyledons</taxon>
        <taxon>Gunneridae</taxon>
        <taxon>Pentapetalae</taxon>
        <taxon>rosids</taxon>
        <taxon>malvids</taxon>
        <taxon>Brassicales</taxon>
        <taxon>Brassicaceae</taxon>
        <taxon>Camelineae</taxon>
        <taxon>Capsella</taxon>
    </lineage>
</organism>
<keyword evidence="15" id="KW-1185">Reference proteome</keyword>
<dbReference type="Pfam" id="PF00046">
    <property type="entry name" value="Homeodomain"/>
    <property type="match status" value="1"/>
</dbReference>
<dbReference type="SUPFAM" id="SSF46689">
    <property type="entry name" value="Homeodomain-like"/>
    <property type="match status" value="1"/>
</dbReference>
<dbReference type="PROSITE" id="PS50848">
    <property type="entry name" value="START"/>
    <property type="match status" value="1"/>
</dbReference>
<evidence type="ECO:0000313" key="15">
    <source>
        <dbReference type="Proteomes" id="UP000029121"/>
    </source>
</evidence>
<keyword evidence="5 9" id="KW-0238">DNA-binding</keyword>
<evidence type="ECO:0000256" key="10">
    <source>
        <dbReference type="RuleBase" id="RU000682"/>
    </source>
</evidence>
<feature type="region of interest" description="Disordered" evidence="11">
    <location>
        <begin position="151"/>
        <end position="201"/>
    </location>
</feature>
<dbReference type="eggNOG" id="ENOG502QTNV">
    <property type="taxonomic scope" value="Eukaryota"/>
</dbReference>
<dbReference type="PANTHER" id="PTHR45654:SF9">
    <property type="entry name" value="HOMEOBOX-LEUCINE ZIPPER PROTEIN HDG10-RELATED"/>
    <property type="match status" value="1"/>
</dbReference>
<keyword evidence="8 9" id="KW-0539">Nucleus</keyword>
<gene>
    <name evidence="14" type="ORF">CARUB_v10011882mg</name>
</gene>
<dbReference type="PANTHER" id="PTHR45654">
    <property type="entry name" value="HOMEOBOX-LEUCINE ZIPPER PROTEIN MERISTEM L1"/>
    <property type="match status" value="1"/>
</dbReference>
<keyword evidence="3" id="KW-0805">Transcription regulation</keyword>
<keyword evidence="7" id="KW-0804">Transcription</keyword>
<dbReference type="Pfam" id="PF01852">
    <property type="entry name" value="START"/>
    <property type="match status" value="1"/>
</dbReference>
<feature type="domain" description="Homeobox" evidence="12">
    <location>
        <begin position="24"/>
        <end position="84"/>
    </location>
</feature>
<dbReference type="OrthoDB" id="6159439at2759"/>
<evidence type="ECO:0000256" key="9">
    <source>
        <dbReference type="PROSITE-ProRule" id="PRU00108"/>
    </source>
</evidence>
<accession>R0GL00</accession>
<feature type="DNA-binding region" description="Homeobox" evidence="9">
    <location>
        <begin position="26"/>
        <end position="85"/>
    </location>
</feature>
<evidence type="ECO:0008006" key="16">
    <source>
        <dbReference type="Google" id="ProtNLM"/>
    </source>
</evidence>
<feature type="compositionally biased region" description="Basic and acidic residues" evidence="11">
    <location>
        <begin position="1"/>
        <end position="17"/>
    </location>
</feature>
<dbReference type="GO" id="GO:0003677">
    <property type="term" value="F:DNA binding"/>
    <property type="evidence" value="ECO:0007669"/>
    <property type="project" value="UniProtKB-UniRule"/>
</dbReference>
<dbReference type="Gene3D" id="3.30.530.20">
    <property type="match status" value="1"/>
</dbReference>
<dbReference type="CDD" id="cd00086">
    <property type="entry name" value="homeodomain"/>
    <property type="match status" value="1"/>
</dbReference>
<comment type="similarity">
    <text evidence="2">Belongs to the HD-ZIP homeobox family. Class IV subfamily.</text>
</comment>
<dbReference type="STRING" id="81985.R0GL00"/>
<dbReference type="InterPro" id="IPR002913">
    <property type="entry name" value="START_lipid-bd_dom"/>
</dbReference>
<dbReference type="Pfam" id="PF25797">
    <property type="entry name" value="PDF2_C"/>
    <property type="match status" value="1"/>
</dbReference>
<keyword evidence="4" id="KW-0175">Coiled coil</keyword>
<dbReference type="InterPro" id="IPR001356">
    <property type="entry name" value="HD"/>
</dbReference>
<feature type="compositionally biased region" description="Polar residues" evidence="11">
    <location>
        <begin position="18"/>
        <end position="28"/>
    </location>
</feature>
<evidence type="ECO:0000313" key="14">
    <source>
        <dbReference type="EMBL" id="EOA36637.1"/>
    </source>
</evidence>
<dbReference type="PROSITE" id="PS50071">
    <property type="entry name" value="HOMEOBOX_2"/>
    <property type="match status" value="1"/>
</dbReference>
<dbReference type="EMBL" id="KB870805">
    <property type="protein sequence ID" value="EOA36637.1"/>
    <property type="molecule type" value="Genomic_DNA"/>
</dbReference>
<evidence type="ECO:0000256" key="8">
    <source>
        <dbReference type="ARBA" id="ARBA00023242"/>
    </source>
</evidence>
<dbReference type="InterPro" id="IPR042160">
    <property type="entry name" value="HD-Zip_IV"/>
</dbReference>
<reference evidence="15" key="1">
    <citation type="journal article" date="2013" name="Nat. Genet.">
        <title>The Capsella rubella genome and the genomic consequences of rapid mating system evolution.</title>
        <authorList>
            <person name="Slotte T."/>
            <person name="Hazzouri K.M."/>
            <person name="Agren J.A."/>
            <person name="Koenig D."/>
            <person name="Maumus F."/>
            <person name="Guo Y.L."/>
            <person name="Steige K."/>
            <person name="Platts A.E."/>
            <person name="Escobar J.S."/>
            <person name="Newman L.K."/>
            <person name="Wang W."/>
            <person name="Mandakova T."/>
            <person name="Vello E."/>
            <person name="Smith L.M."/>
            <person name="Henz S.R."/>
            <person name="Steffen J."/>
            <person name="Takuno S."/>
            <person name="Brandvain Y."/>
            <person name="Coop G."/>
            <person name="Andolfatto P."/>
            <person name="Hu T.T."/>
            <person name="Blanchette M."/>
            <person name="Clark R.M."/>
            <person name="Quesneville H."/>
            <person name="Nordborg M."/>
            <person name="Gaut B.S."/>
            <person name="Lysak M.A."/>
            <person name="Jenkins J."/>
            <person name="Grimwood J."/>
            <person name="Chapman J."/>
            <person name="Prochnik S."/>
            <person name="Shu S."/>
            <person name="Rokhsar D."/>
            <person name="Schmutz J."/>
            <person name="Weigel D."/>
            <person name="Wright S.I."/>
        </authorList>
    </citation>
    <scope>NUCLEOTIDE SEQUENCE [LARGE SCALE GENOMIC DNA]</scope>
    <source>
        <strain evidence="15">cv. Monte Gargano</strain>
    </source>
</reference>
<evidence type="ECO:0000256" key="11">
    <source>
        <dbReference type="SAM" id="MobiDB-lite"/>
    </source>
</evidence>
<dbReference type="Gene3D" id="1.10.10.60">
    <property type="entry name" value="Homeodomain-like"/>
    <property type="match status" value="1"/>
</dbReference>
<evidence type="ECO:0000256" key="5">
    <source>
        <dbReference type="ARBA" id="ARBA00023125"/>
    </source>
</evidence>
<dbReference type="InterPro" id="IPR057993">
    <property type="entry name" value="HD-Zip_IV_C"/>
</dbReference>
<evidence type="ECO:0000256" key="7">
    <source>
        <dbReference type="ARBA" id="ARBA00023163"/>
    </source>
</evidence>
<name>R0GL00_9BRAS</name>
<evidence type="ECO:0000256" key="2">
    <source>
        <dbReference type="ARBA" id="ARBA00006789"/>
    </source>
</evidence>
<evidence type="ECO:0000256" key="4">
    <source>
        <dbReference type="ARBA" id="ARBA00023054"/>
    </source>
</evidence>
<dbReference type="CDD" id="cd08875">
    <property type="entry name" value="START_ArGLABRA2_like"/>
    <property type="match status" value="1"/>
</dbReference>
<evidence type="ECO:0000259" key="12">
    <source>
        <dbReference type="PROSITE" id="PS50071"/>
    </source>
</evidence>
<feature type="region of interest" description="Disordered" evidence="11">
    <location>
        <begin position="1"/>
        <end position="39"/>
    </location>
</feature>
<dbReference type="KEGG" id="crb:17899349"/>
<dbReference type="PROSITE" id="PS00027">
    <property type="entry name" value="HOMEOBOX_1"/>
    <property type="match status" value="1"/>
</dbReference>
<dbReference type="GO" id="GO:0005634">
    <property type="term" value="C:nucleus"/>
    <property type="evidence" value="ECO:0007669"/>
    <property type="project" value="UniProtKB-SubCell"/>
</dbReference>